<name>A0A0V1Q0D7_9ASCO</name>
<dbReference type="InterPro" id="IPR036322">
    <property type="entry name" value="WD40_repeat_dom_sf"/>
</dbReference>
<dbReference type="Pfam" id="PF00400">
    <property type="entry name" value="WD40"/>
    <property type="match status" value="2"/>
</dbReference>
<comment type="subcellular location">
    <subcellularLocation>
        <location evidence="1">Nucleus</location>
    </subcellularLocation>
</comment>
<dbReference type="PROSITE" id="PS50082">
    <property type="entry name" value="WD_REPEATS_2"/>
    <property type="match status" value="1"/>
</dbReference>
<keyword evidence="3" id="KW-0677">Repeat</keyword>
<dbReference type="SMART" id="SM00320">
    <property type="entry name" value="WD40"/>
    <property type="match status" value="4"/>
</dbReference>
<evidence type="ECO:0000256" key="1">
    <source>
        <dbReference type="ARBA" id="ARBA00004123"/>
    </source>
</evidence>
<keyword evidence="2 5" id="KW-0853">WD repeat</keyword>
<dbReference type="InterPro" id="IPR037850">
    <property type="entry name" value="RBBP5/Swd1"/>
</dbReference>
<evidence type="ECO:0000313" key="7">
    <source>
        <dbReference type="EMBL" id="KSA01749.1"/>
    </source>
</evidence>
<evidence type="ECO:0000313" key="8">
    <source>
        <dbReference type="Proteomes" id="UP000054251"/>
    </source>
</evidence>
<sequence>MNLSLQDPFAVAKEYPETLTHTLQYGHSVVIQFNYKGDYLASGLSDGSIVIYDLMSNGGIVAHLEKGGHTRPVSSISWSSCGRYLLTSSQDWCCNLWDLDRVNRDDGDELDGGPIIRRVKFDGPIWLAMLHPKNHFLFTASLYEDSPVFVDLSIESDIKVHLLSTVPLPLQQAEDNEEQSNQVDDSDEEKASRKKKKDKHMTLVTTFTPGDGNYIFTGTSKGWLNIISTESLQLVHSIKIANSNIKNLVVSPNGRKLAINSSDRIIRQINLPDMINITDPNNWEFEVEHKYQDVVNRLQWNLVTFNHNAEFLIASTFGQSSQDLYMWETSLGSLIKILEGSNEELIDVKWNYHRCTVGSTGLDSGSIYLWLIQFPQKWSALAPDFVEIEENIDYEEKEDEFDYINEDILNKRRMEEEDLIVDIITKETVDARGFEVAQDSFIIPIDYDQPSGDID</sequence>
<dbReference type="OrthoDB" id="196858at2759"/>
<evidence type="ECO:0000256" key="6">
    <source>
        <dbReference type="SAM" id="MobiDB-lite"/>
    </source>
</evidence>
<proteinExistence type="predicted"/>
<dbReference type="InterPro" id="IPR019775">
    <property type="entry name" value="WD40_repeat_CS"/>
</dbReference>
<dbReference type="AlphaFoldDB" id="A0A0V1Q0D7"/>
<protein>
    <submittedName>
        <fullName evidence="7">Uncharacterized protein</fullName>
    </submittedName>
</protein>
<organism evidence="7 8">
    <name type="scientific">Debaryomyces fabryi</name>
    <dbReference type="NCBI Taxonomy" id="58627"/>
    <lineage>
        <taxon>Eukaryota</taxon>
        <taxon>Fungi</taxon>
        <taxon>Dikarya</taxon>
        <taxon>Ascomycota</taxon>
        <taxon>Saccharomycotina</taxon>
        <taxon>Pichiomycetes</taxon>
        <taxon>Debaryomycetaceae</taxon>
        <taxon>Debaryomyces</taxon>
    </lineage>
</organism>
<dbReference type="PANTHER" id="PTHR44040">
    <property type="entry name" value="RETINOBLASTOMA-BINDING PROTEIN 5"/>
    <property type="match status" value="1"/>
</dbReference>
<accession>A0A0V1Q0D7</accession>
<keyword evidence="8" id="KW-1185">Reference proteome</keyword>
<evidence type="ECO:0000256" key="4">
    <source>
        <dbReference type="ARBA" id="ARBA00023242"/>
    </source>
</evidence>
<dbReference type="EMBL" id="LMYN01000044">
    <property type="protein sequence ID" value="KSA01749.1"/>
    <property type="molecule type" value="Genomic_DNA"/>
</dbReference>
<dbReference type="PROSITE" id="PS00678">
    <property type="entry name" value="WD_REPEATS_1"/>
    <property type="match status" value="1"/>
</dbReference>
<dbReference type="PROSITE" id="PS50294">
    <property type="entry name" value="WD_REPEATS_REGION"/>
    <property type="match status" value="1"/>
</dbReference>
<reference evidence="7 8" key="1">
    <citation type="submission" date="2015-11" db="EMBL/GenBank/DDBJ databases">
        <title>The genome of Debaryomyces fabryi.</title>
        <authorList>
            <person name="Tafer H."/>
            <person name="Lopandic K."/>
        </authorList>
    </citation>
    <scope>NUCLEOTIDE SEQUENCE [LARGE SCALE GENOMIC DNA]</scope>
    <source>
        <strain evidence="7 8">CBS 789</strain>
    </source>
</reference>
<dbReference type="Gene3D" id="2.130.10.10">
    <property type="entry name" value="YVTN repeat-like/Quinoprotein amine dehydrogenase"/>
    <property type="match status" value="2"/>
</dbReference>
<evidence type="ECO:0000256" key="2">
    <source>
        <dbReference type="ARBA" id="ARBA00022574"/>
    </source>
</evidence>
<dbReference type="GO" id="GO:0048188">
    <property type="term" value="C:Set1C/COMPASS complex"/>
    <property type="evidence" value="ECO:0007669"/>
    <property type="project" value="InterPro"/>
</dbReference>
<dbReference type="Proteomes" id="UP000054251">
    <property type="component" value="Unassembled WGS sequence"/>
</dbReference>
<dbReference type="PANTHER" id="PTHR44040:SF1">
    <property type="entry name" value="RETINOBLASTOMA-BINDING PROTEIN 5"/>
    <property type="match status" value="1"/>
</dbReference>
<evidence type="ECO:0000256" key="5">
    <source>
        <dbReference type="PROSITE-ProRule" id="PRU00221"/>
    </source>
</evidence>
<feature type="region of interest" description="Disordered" evidence="6">
    <location>
        <begin position="171"/>
        <end position="199"/>
    </location>
</feature>
<feature type="compositionally biased region" description="Acidic residues" evidence="6">
    <location>
        <begin position="174"/>
        <end position="188"/>
    </location>
</feature>
<dbReference type="InterPro" id="IPR001680">
    <property type="entry name" value="WD40_rpt"/>
</dbReference>
<comment type="caution">
    <text evidence="7">The sequence shown here is derived from an EMBL/GenBank/DDBJ whole genome shotgun (WGS) entry which is preliminary data.</text>
</comment>
<dbReference type="SUPFAM" id="SSF50978">
    <property type="entry name" value="WD40 repeat-like"/>
    <property type="match status" value="1"/>
</dbReference>
<dbReference type="InterPro" id="IPR015943">
    <property type="entry name" value="WD40/YVTN_repeat-like_dom_sf"/>
</dbReference>
<keyword evidence="4" id="KW-0539">Nucleus</keyword>
<dbReference type="RefSeq" id="XP_015467851.1">
    <property type="nucleotide sequence ID" value="XM_015611324.1"/>
</dbReference>
<feature type="repeat" description="WD" evidence="5">
    <location>
        <begin position="66"/>
        <end position="100"/>
    </location>
</feature>
<gene>
    <name evidence="7" type="ORF">AC631_02494</name>
</gene>
<evidence type="ECO:0000256" key="3">
    <source>
        <dbReference type="ARBA" id="ARBA00022737"/>
    </source>
</evidence>
<dbReference type="GeneID" id="26839503"/>